<accession>A0AAW0LCL8</accession>
<sequence>MAVAMKIGVEEIFAEVTYQKKKIFAEVIAALHDTFKKGENKALLKCLGSRRRLYRLLRLVIDGIKRLNLPKKNTKSWIEDVKKGENLARKCSKSLRWICCLKVCCPTESDEDSARSCEDDTEANSTRNNGAEISLNLKITLEKEDSNLDKKRVFCGVRRPPDFTVGFDKPMMELKTLLLKEEFSVGMFANNILFVNISKTPNVKVIVQNLFSYKGYQPKYQIQSEVDAIRQLPQMLSHIGPNPILLILDDVWLGSESLFEKFKFNIPNYKILVTSRTAFPRFKYAYNLKQLNDVDAMTLFCHSAFLQDESSYIPEEDIKK</sequence>
<dbReference type="EMBL" id="PKMF04000122">
    <property type="protein sequence ID" value="KAK7848847.1"/>
    <property type="molecule type" value="Genomic_DNA"/>
</dbReference>
<comment type="caution">
    <text evidence="2">The sequence shown here is derived from an EMBL/GenBank/DDBJ whole genome shotgun (WGS) entry which is preliminary data.</text>
</comment>
<dbReference type="GO" id="GO:0006952">
    <property type="term" value="P:defense response"/>
    <property type="evidence" value="ECO:0007669"/>
    <property type="project" value="UniProtKB-KW"/>
</dbReference>
<protein>
    <submittedName>
        <fullName evidence="2">Disease resistance protein</fullName>
    </submittedName>
</protein>
<organism evidence="2 3">
    <name type="scientific">Quercus suber</name>
    <name type="common">Cork oak</name>
    <dbReference type="NCBI Taxonomy" id="58331"/>
    <lineage>
        <taxon>Eukaryota</taxon>
        <taxon>Viridiplantae</taxon>
        <taxon>Streptophyta</taxon>
        <taxon>Embryophyta</taxon>
        <taxon>Tracheophyta</taxon>
        <taxon>Spermatophyta</taxon>
        <taxon>Magnoliopsida</taxon>
        <taxon>eudicotyledons</taxon>
        <taxon>Gunneridae</taxon>
        <taxon>Pentapetalae</taxon>
        <taxon>rosids</taxon>
        <taxon>fabids</taxon>
        <taxon>Fagales</taxon>
        <taxon>Fagaceae</taxon>
        <taxon>Quercus</taxon>
    </lineage>
</organism>
<gene>
    <name evidence="2" type="ORF">CFP56_004296</name>
</gene>
<feature type="non-terminal residue" evidence="2">
    <location>
        <position position="320"/>
    </location>
</feature>
<dbReference type="PANTHER" id="PTHR36766:SF3">
    <property type="entry name" value="RPW8 DOMAIN-CONTAINING PROTEIN"/>
    <property type="match status" value="1"/>
</dbReference>
<evidence type="ECO:0000256" key="1">
    <source>
        <dbReference type="ARBA" id="ARBA00022821"/>
    </source>
</evidence>
<dbReference type="AlphaFoldDB" id="A0AAW0LCL8"/>
<keyword evidence="3" id="KW-1185">Reference proteome</keyword>
<proteinExistence type="predicted"/>
<evidence type="ECO:0000313" key="2">
    <source>
        <dbReference type="EMBL" id="KAK7848847.1"/>
    </source>
</evidence>
<name>A0AAW0LCL8_QUESU</name>
<dbReference type="PANTHER" id="PTHR36766">
    <property type="entry name" value="PLANT BROAD-SPECTRUM MILDEW RESISTANCE PROTEIN RPW8"/>
    <property type="match status" value="1"/>
</dbReference>
<dbReference type="SUPFAM" id="SSF52540">
    <property type="entry name" value="P-loop containing nucleoside triphosphate hydrolases"/>
    <property type="match status" value="1"/>
</dbReference>
<dbReference type="Proteomes" id="UP000237347">
    <property type="component" value="Unassembled WGS sequence"/>
</dbReference>
<reference evidence="2 3" key="1">
    <citation type="journal article" date="2018" name="Sci. Data">
        <title>The draft genome sequence of cork oak.</title>
        <authorList>
            <person name="Ramos A.M."/>
            <person name="Usie A."/>
            <person name="Barbosa P."/>
            <person name="Barros P.M."/>
            <person name="Capote T."/>
            <person name="Chaves I."/>
            <person name="Simoes F."/>
            <person name="Abreu I."/>
            <person name="Carrasquinho I."/>
            <person name="Faro C."/>
            <person name="Guimaraes J.B."/>
            <person name="Mendonca D."/>
            <person name="Nobrega F."/>
            <person name="Rodrigues L."/>
            <person name="Saibo N.J.M."/>
            <person name="Varela M.C."/>
            <person name="Egas C."/>
            <person name="Matos J."/>
            <person name="Miguel C.M."/>
            <person name="Oliveira M.M."/>
            <person name="Ricardo C.P."/>
            <person name="Goncalves S."/>
        </authorList>
    </citation>
    <scope>NUCLEOTIDE SEQUENCE [LARGE SCALE GENOMIC DNA]</scope>
    <source>
        <strain evidence="3">cv. HL8</strain>
    </source>
</reference>
<keyword evidence="1" id="KW-0611">Plant defense</keyword>
<evidence type="ECO:0000313" key="3">
    <source>
        <dbReference type="Proteomes" id="UP000237347"/>
    </source>
</evidence>
<dbReference type="InterPro" id="IPR027417">
    <property type="entry name" value="P-loop_NTPase"/>
</dbReference>
<dbReference type="Gene3D" id="3.40.50.300">
    <property type="entry name" value="P-loop containing nucleotide triphosphate hydrolases"/>
    <property type="match status" value="1"/>
</dbReference>